<dbReference type="EMBL" id="PEZI01000034">
    <property type="protein sequence ID" value="PIS14648.1"/>
    <property type="molecule type" value="Genomic_DNA"/>
</dbReference>
<reference evidence="3" key="1">
    <citation type="submission" date="2017-09" db="EMBL/GenBank/DDBJ databases">
        <title>Depth-based differentiation of microbial function through sediment-hosted aquifers and enrichment of novel symbionts in the deep terrestrial subsurface.</title>
        <authorList>
            <person name="Probst A.J."/>
            <person name="Ladd B."/>
            <person name="Jarett J.K."/>
            <person name="Geller-Mcgrath D.E."/>
            <person name="Sieber C.M.K."/>
            <person name="Emerson J.B."/>
            <person name="Anantharaman K."/>
            <person name="Thomas B.C."/>
            <person name="Malmstrom R."/>
            <person name="Stieglmeier M."/>
            <person name="Klingl A."/>
            <person name="Woyke T."/>
            <person name="Ryan C.M."/>
            <person name="Banfield J.F."/>
        </authorList>
    </citation>
    <scope>NUCLEOTIDE SEQUENCE [LARGE SCALE GENOMIC DNA]</scope>
</reference>
<gene>
    <name evidence="2" type="ORF">COT64_01495</name>
</gene>
<dbReference type="Proteomes" id="UP000230775">
    <property type="component" value="Unassembled WGS sequence"/>
</dbReference>
<keyword evidence="1" id="KW-0812">Transmembrane</keyword>
<comment type="caution">
    <text evidence="2">The sequence shown here is derived from an EMBL/GenBank/DDBJ whole genome shotgun (WGS) entry which is preliminary data.</text>
</comment>
<sequence length="347" mass="38629">MTKFLNIKSLNIKNSFKIKNLKLKIAIVVFTFAFCILHLSEANAQTASPLIVAPSRQEIMVDPGEKTVITVKFLNQGEVPVSGTLGVVDFIVEDKEGSPTFLEETAITGTTQISPRFSAASWITLPYDRATIASKNKIQLQAKIQVPTDAHPGGRYVAIYFEAGGALTGGEEEREVAVASRLAALVYLRVSGPVTEDAYVVQFSAPQFSQYGPIAMTTEILNRGDYHIRPRGVIKISNFLGKLVDSQKLQEQNIFPDASRIFENKVGQKWMFGKYRAEFSASYGETGKALTAVAFFWVVPYKEITAGALALIIIILLTSFTYRRFVRREKELEEKIEKLEEKLEKKS</sequence>
<proteinExistence type="predicted"/>
<accession>A0A2H0WRU1</accession>
<name>A0A2H0WRU1_9BACT</name>
<keyword evidence="1" id="KW-1133">Transmembrane helix</keyword>
<evidence type="ECO:0000256" key="1">
    <source>
        <dbReference type="SAM" id="Phobius"/>
    </source>
</evidence>
<organism evidence="2 3">
    <name type="scientific">Candidatus Shapirobacteria bacterium CG09_land_8_20_14_0_10_39_12</name>
    <dbReference type="NCBI Taxonomy" id="1974885"/>
    <lineage>
        <taxon>Bacteria</taxon>
        <taxon>Candidatus Shapironibacteriota</taxon>
    </lineage>
</organism>
<dbReference type="AlphaFoldDB" id="A0A2H0WRU1"/>
<evidence type="ECO:0000313" key="2">
    <source>
        <dbReference type="EMBL" id="PIS14648.1"/>
    </source>
</evidence>
<evidence type="ECO:0000313" key="3">
    <source>
        <dbReference type="Proteomes" id="UP000230775"/>
    </source>
</evidence>
<feature type="transmembrane region" description="Helical" evidence="1">
    <location>
        <begin position="304"/>
        <end position="322"/>
    </location>
</feature>
<keyword evidence="1" id="KW-0472">Membrane</keyword>
<protein>
    <submittedName>
        <fullName evidence="2">Uncharacterized protein</fullName>
    </submittedName>
</protein>